<organism evidence="4">
    <name type="scientific">Nitzschia supralitorea</name>
    <dbReference type="NCBI Taxonomy" id="303403"/>
    <lineage>
        <taxon>Eukaryota</taxon>
        <taxon>Sar</taxon>
        <taxon>Stramenopiles</taxon>
        <taxon>Ochrophyta</taxon>
        <taxon>Bacillariophyta</taxon>
        <taxon>Bacillariophyceae</taxon>
        <taxon>Bacillariophycidae</taxon>
        <taxon>Bacillariales</taxon>
        <taxon>Bacillariaceae</taxon>
        <taxon>Nitzschia</taxon>
    </lineage>
</organism>
<keyword evidence="2" id="KW-0687">Ribonucleoprotein</keyword>
<keyword evidence="1 4" id="KW-0689">Ribosomal protein</keyword>
<dbReference type="RefSeq" id="YP_010133783.1">
    <property type="nucleotide sequence ID" value="NC_056788.1"/>
</dbReference>
<protein>
    <submittedName>
        <fullName evidence="4">Ribosomal protein S10</fullName>
    </submittedName>
</protein>
<dbReference type="GO" id="GO:1990904">
    <property type="term" value="C:ribonucleoprotein complex"/>
    <property type="evidence" value="ECO:0007669"/>
    <property type="project" value="UniProtKB-KW"/>
</dbReference>
<dbReference type="EMBL" id="MT383639">
    <property type="protein sequence ID" value="QWM93273.1"/>
    <property type="molecule type" value="Genomic_DNA"/>
</dbReference>
<dbReference type="GeneID" id="67123383"/>
<evidence type="ECO:0000256" key="2">
    <source>
        <dbReference type="ARBA" id="ARBA00023274"/>
    </source>
</evidence>
<feature type="domain" description="Small ribosomal subunit protein uS10" evidence="3">
    <location>
        <begin position="4"/>
        <end position="99"/>
    </location>
</feature>
<geneLocation type="mitochondrion" evidence="4"/>
<dbReference type="SMART" id="SM01403">
    <property type="entry name" value="Ribosomal_S10"/>
    <property type="match status" value="1"/>
</dbReference>
<proteinExistence type="predicted"/>
<dbReference type="InterPro" id="IPR036838">
    <property type="entry name" value="Ribosomal_uS10_dom_sf"/>
</dbReference>
<dbReference type="Pfam" id="PF00338">
    <property type="entry name" value="Ribosomal_S10"/>
    <property type="match status" value="1"/>
</dbReference>
<dbReference type="SUPFAM" id="SSF54999">
    <property type="entry name" value="Ribosomal protein S10"/>
    <property type="match status" value="1"/>
</dbReference>
<name>A0A8F0WFU9_9STRA</name>
<evidence type="ECO:0000313" key="4">
    <source>
        <dbReference type="EMBL" id="QWM93273.1"/>
    </source>
</evidence>
<evidence type="ECO:0000259" key="3">
    <source>
        <dbReference type="SMART" id="SM01403"/>
    </source>
</evidence>
<dbReference type="AlphaFoldDB" id="A0A8F0WFU9"/>
<dbReference type="InterPro" id="IPR027486">
    <property type="entry name" value="Ribosomal_uS10_dom"/>
</dbReference>
<keyword evidence="4" id="KW-0496">Mitochondrion</keyword>
<evidence type="ECO:0000256" key="1">
    <source>
        <dbReference type="ARBA" id="ARBA00022980"/>
    </source>
</evidence>
<accession>A0A8F0WFU9</accession>
<sequence length="180" mass="21758">MFFYLKISCKDQRILKKFLHFFTKLKSFPIVLKSFPKSQKRKFVTVLKSPHVNKTAQEQFEYRYYSRHLLVRSFKPLTFFLFLKKLQNLSFPGINFEVKSFFCKNKTHKHVLQIVSPDNIILKKITDQQDINEKRLKLNSQQFNFVVTLKEDKSYLVLSKRYMQLFDLYGEICLKKAFYL</sequence>
<gene>
    <name evidence="4" type="primary">rps10</name>
</gene>
<dbReference type="GO" id="GO:0005840">
    <property type="term" value="C:ribosome"/>
    <property type="evidence" value="ECO:0007669"/>
    <property type="project" value="UniProtKB-KW"/>
</dbReference>
<dbReference type="Gene3D" id="3.30.70.600">
    <property type="entry name" value="Ribosomal protein S10 domain"/>
    <property type="match status" value="1"/>
</dbReference>
<reference evidence="4" key="1">
    <citation type="journal article" date="2021" name="Ecol Indic">
        <title>Morphological and molecular identification reveals that waters from an isolated oasis in Tamanrasset (extreme South of Algerian Sahara) are colonized by opportunistic and pollution-tolerant diatom species.</title>
        <authorList>
            <person name="Gastineau R."/>
            <person name="Hamedi C."/>
            <person name="Baba Hamed M.B."/>
            <person name="Abi-Ayad S.-M.E.-A."/>
            <person name="Bak M."/>
            <person name="Lemieux C."/>
            <person name="Turmel M."/>
            <person name="Dobosz S."/>
            <person name="Wrobel R.J."/>
            <person name="Kierzek A."/>
            <person name="Lange-Bertalot H."/>
            <person name="Witkowski A."/>
        </authorList>
    </citation>
    <scope>NUCLEOTIDE SEQUENCE</scope>
    <source>
        <strain evidence="4">SZCZR1828</strain>
    </source>
</reference>